<feature type="compositionally biased region" description="Basic and acidic residues" evidence="1">
    <location>
        <begin position="33"/>
        <end position="50"/>
    </location>
</feature>
<protein>
    <submittedName>
        <fullName evidence="2">Uncharacterized protein</fullName>
    </submittedName>
</protein>
<evidence type="ECO:0000256" key="1">
    <source>
        <dbReference type="SAM" id="MobiDB-lite"/>
    </source>
</evidence>
<reference evidence="2" key="1">
    <citation type="journal article" date="2021" name="Proc. Natl. Acad. Sci. U.S.A.">
        <title>A Catalog of Tens of Thousands of Viruses from Human Metagenomes Reveals Hidden Associations with Chronic Diseases.</title>
        <authorList>
            <person name="Tisza M.J."/>
            <person name="Buck C.B."/>
        </authorList>
    </citation>
    <scope>NUCLEOTIDE SEQUENCE</scope>
    <source>
        <strain evidence="2">CtMsr1</strain>
    </source>
</reference>
<proteinExistence type="predicted"/>
<sequence>MYQYPDYLMHYGVPGMKWGVRHAQKKAARKSRKEAYRKASSDRDARDQAIKKKFKSQVAGREAALSSNKEKHKRIADQTNEYYNEQIEKHKDKAKEHYDTADFWGRDTYFGKEYISKAEKHESTARGLASARDSALAKNSESFTNSEAKIIAKYADSYEKASAEKKFALKKSGQQYINDRELAKQAYKDAIKRR</sequence>
<feature type="region of interest" description="Disordered" evidence="1">
    <location>
        <begin position="29"/>
        <end position="75"/>
    </location>
</feature>
<name>A0A8S5LUU8_9CAUD</name>
<accession>A0A8S5LUU8</accession>
<dbReference type="InterPro" id="IPR055635">
    <property type="entry name" value="DUF7211"/>
</dbReference>
<dbReference type="Pfam" id="PF23847">
    <property type="entry name" value="DUF7211"/>
    <property type="match status" value="1"/>
</dbReference>
<dbReference type="EMBL" id="BK014744">
    <property type="protein sequence ID" value="DAD73829.1"/>
    <property type="molecule type" value="Genomic_DNA"/>
</dbReference>
<organism evidence="2">
    <name type="scientific">Siphoviridae sp. ctMsr1</name>
    <dbReference type="NCBI Taxonomy" id="2826264"/>
    <lineage>
        <taxon>Viruses</taxon>
        <taxon>Duplodnaviria</taxon>
        <taxon>Heunggongvirae</taxon>
        <taxon>Uroviricota</taxon>
        <taxon>Caudoviricetes</taxon>
    </lineage>
</organism>
<evidence type="ECO:0000313" key="2">
    <source>
        <dbReference type="EMBL" id="DAD73829.1"/>
    </source>
</evidence>